<keyword evidence="3" id="KW-1185">Reference proteome</keyword>
<dbReference type="Proteomes" id="UP001161406">
    <property type="component" value="Unassembled WGS sequence"/>
</dbReference>
<reference evidence="2" key="1">
    <citation type="journal article" date="2014" name="Int. J. Syst. Evol. Microbiol.">
        <title>Complete genome of a new Firmicutes species belonging to the dominant human colonic microbiota ('Ruminococcus bicirculans') reveals two chromosomes and a selective capacity to utilize plant glucans.</title>
        <authorList>
            <consortium name="NISC Comparative Sequencing Program"/>
            <person name="Wegmann U."/>
            <person name="Louis P."/>
            <person name="Goesmann A."/>
            <person name="Henrissat B."/>
            <person name="Duncan S.H."/>
            <person name="Flint H.J."/>
        </authorList>
    </citation>
    <scope>NUCLEOTIDE SEQUENCE</scope>
    <source>
        <strain evidence="2">NBRC 103855</strain>
    </source>
</reference>
<evidence type="ECO:0000313" key="2">
    <source>
        <dbReference type="EMBL" id="GLQ12390.1"/>
    </source>
</evidence>
<proteinExistence type="predicted"/>
<sequence>MGVSSYPPASNSWRARHPHPSPPLKGEGIGSGLSNYQKKLLMHRAAGPFQETRQADKGHARMFAEARGAGGNGGDA</sequence>
<reference evidence="2" key="2">
    <citation type="submission" date="2023-01" db="EMBL/GenBank/DDBJ databases">
        <title>Draft genome sequence of Devosia yakushimensis strain NBRC 103855.</title>
        <authorList>
            <person name="Sun Q."/>
            <person name="Mori K."/>
        </authorList>
    </citation>
    <scope>NUCLEOTIDE SEQUENCE</scope>
    <source>
        <strain evidence="2">NBRC 103855</strain>
    </source>
</reference>
<evidence type="ECO:0000313" key="3">
    <source>
        <dbReference type="Proteomes" id="UP001161406"/>
    </source>
</evidence>
<evidence type="ECO:0000256" key="1">
    <source>
        <dbReference type="SAM" id="MobiDB-lite"/>
    </source>
</evidence>
<protein>
    <submittedName>
        <fullName evidence="2">Uncharacterized protein</fullName>
    </submittedName>
</protein>
<organism evidence="2 3">
    <name type="scientific">Devosia yakushimensis</name>
    <dbReference type="NCBI Taxonomy" id="470028"/>
    <lineage>
        <taxon>Bacteria</taxon>
        <taxon>Pseudomonadati</taxon>
        <taxon>Pseudomonadota</taxon>
        <taxon>Alphaproteobacteria</taxon>
        <taxon>Hyphomicrobiales</taxon>
        <taxon>Devosiaceae</taxon>
        <taxon>Devosia</taxon>
    </lineage>
</organism>
<comment type="caution">
    <text evidence="2">The sequence shown here is derived from an EMBL/GenBank/DDBJ whole genome shotgun (WGS) entry which is preliminary data.</text>
</comment>
<name>A0ABQ5UJX4_9HYPH</name>
<feature type="region of interest" description="Disordered" evidence="1">
    <location>
        <begin position="1"/>
        <end position="32"/>
    </location>
</feature>
<accession>A0ABQ5UJX4</accession>
<gene>
    <name evidence="2" type="ORF">GCM10007913_43230</name>
</gene>
<dbReference type="EMBL" id="BSNG01000004">
    <property type="protein sequence ID" value="GLQ12390.1"/>
    <property type="molecule type" value="Genomic_DNA"/>
</dbReference>